<dbReference type="PANTHER" id="PTHR33116">
    <property type="entry name" value="REVERSE TRANSCRIPTASE ZINC-BINDING DOMAIN-CONTAINING PROTEIN-RELATED-RELATED"/>
    <property type="match status" value="1"/>
</dbReference>
<sequence length="181" mass="20628">MAWKEEPPDYSCSLCKSCVDSHSHLFFMCSFANEVWKEVTLAIGWQNAPMAWDDMLLLMSDQATAPKRLIRKLAISATVYEVWIERNKRLFTEERRTSVQVTKLILSTIKLREEWKTARKITTNVCLILFVISNPKGEIVGCKIGLYPRSQVGAQSEDKGKVKVVKEVKACFIASVKVNKL</sequence>
<name>A0AA38S4L5_9ASTR</name>
<evidence type="ECO:0000313" key="1">
    <source>
        <dbReference type="EMBL" id="KAJ9536549.1"/>
    </source>
</evidence>
<gene>
    <name evidence="1" type="ORF">OSB04_un000301</name>
</gene>
<reference evidence="1" key="1">
    <citation type="submission" date="2023-03" db="EMBL/GenBank/DDBJ databases">
        <title>Chromosome-scale reference genome and RAD-based genetic map of yellow starthistle (Centaurea solstitialis) reveal putative structural variation and QTLs associated with invader traits.</title>
        <authorList>
            <person name="Reatini B."/>
            <person name="Cang F.A."/>
            <person name="Jiang Q."/>
            <person name="Mckibben M.T.W."/>
            <person name="Barker M.S."/>
            <person name="Rieseberg L.H."/>
            <person name="Dlugosch K.M."/>
        </authorList>
    </citation>
    <scope>NUCLEOTIDE SEQUENCE</scope>
    <source>
        <strain evidence="1">CAN-66</strain>
        <tissue evidence="1">Leaf</tissue>
    </source>
</reference>
<proteinExistence type="predicted"/>
<dbReference type="EMBL" id="JARYMX010000017">
    <property type="protein sequence ID" value="KAJ9536549.1"/>
    <property type="molecule type" value="Genomic_DNA"/>
</dbReference>
<protein>
    <recommendedName>
        <fullName evidence="3">Reverse transcriptase zinc-binding domain-containing protein</fullName>
    </recommendedName>
</protein>
<dbReference type="AlphaFoldDB" id="A0AA38S4L5"/>
<evidence type="ECO:0000313" key="2">
    <source>
        <dbReference type="Proteomes" id="UP001172457"/>
    </source>
</evidence>
<keyword evidence="2" id="KW-1185">Reference proteome</keyword>
<accession>A0AA38S4L5</accession>
<comment type="caution">
    <text evidence="1">The sequence shown here is derived from an EMBL/GenBank/DDBJ whole genome shotgun (WGS) entry which is preliminary data.</text>
</comment>
<dbReference type="Proteomes" id="UP001172457">
    <property type="component" value="Unassembled WGS sequence"/>
</dbReference>
<evidence type="ECO:0008006" key="3">
    <source>
        <dbReference type="Google" id="ProtNLM"/>
    </source>
</evidence>
<dbReference type="PANTHER" id="PTHR33116:SF76">
    <property type="entry name" value="DUF4283 DOMAIN-CONTAINING PROTEIN"/>
    <property type="match status" value="1"/>
</dbReference>
<organism evidence="1 2">
    <name type="scientific">Centaurea solstitialis</name>
    <name type="common">yellow star-thistle</name>
    <dbReference type="NCBI Taxonomy" id="347529"/>
    <lineage>
        <taxon>Eukaryota</taxon>
        <taxon>Viridiplantae</taxon>
        <taxon>Streptophyta</taxon>
        <taxon>Embryophyta</taxon>
        <taxon>Tracheophyta</taxon>
        <taxon>Spermatophyta</taxon>
        <taxon>Magnoliopsida</taxon>
        <taxon>eudicotyledons</taxon>
        <taxon>Gunneridae</taxon>
        <taxon>Pentapetalae</taxon>
        <taxon>asterids</taxon>
        <taxon>campanulids</taxon>
        <taxon>Asterales</taxon>
        <taxon>Asteraceae</taxon>
        <taxon>Carduoideae</taxon>
        <taxon>Cardueae</taxon>
        <taxon>Centaureinae</taxon>
        <taxon>Centaurea</taxon>
    </lineage>
</organism>